<feature type="region of interest" description="Disordered" evidence="1">
    <location>
        <begin position="40"/>
        <end position="60"/>
    </location>
</feature>
<proteinExistence type="predicted"/>
<dbReference type="EMBL" id="JACHJV010000001">
    <property type="protein sequence ID" value="MBB4922218.1"/>
    <property type="molecule type" value="Genomic_DNA"/>
</dbReference>
<reference evidence="2 3" key="1">
    <citation type="submission" date="2020-08" db="EMBL/GenBank/DDBJ databases">
        <title>Sequencing the genomes of 1000 actinobacteria strains.</title>
        <authorList>
            <person name="Klenk H.-P."/>
        </authorList>
    </citation>
    <scope>NUCLEOTIDE SEQUENCE [LARGE SCALE GENOMIC DNA]</scope>
    <source>
        <strain evidence="2 3">DSM 41654</strain>
    </source>
</reference>
<dbReference type="RefSeq" id="WP_184934428.1">
    <property type="nucleotide sequence ID" value="NZ_JACHJV010000001.1"/>
</dbReference>
<organism evidence="2 3">
    <name type="scientific">Kitasatospora kifunensis</name>
    <name type="common">Streptomyces kifunensis</name>
    <dbReference type="NCBI Taxonomy" id="58351"/>
    <lineage>
        <taxon>Bacteria</taxon>
        <taxon>Bacillati</taxon>
        <taxon>Actinomycetota</taxon>
        <taxon>Actinomycetes</taxon>
        <taxon>Kitasatosporales</taxon>
        <taxon>Streptomycetaceae</taxon>
        <taxon>Kitasatospora</taxon>
    </lineage>
</organism>
<evidence type="ECO:0000256" key="1">
    <source>
        <dbReference type="SAM" id="MobiDB-lite"/>
    </source>
</evidence>
<dbReference type="AlphaFoldDB" id="A0A7W7QYM8"/>
<evidence type="ECO:0000313" key="2">
    <source>
        <dbReference type="EMBL" id="MBB4922218.1"/>
    </source>
</evidence>
<protein>
    <submittedName>
        <fullName evidence="2">Uncharacterized protein</fullName>
    </submittedName>
</protein>
<keyword evidence="3" id="KW-1185">Reference proteome</keyword>
<gene>
    <name evidence="2" type="ORF">FHR34_001211</name>
</gene>
<accession>A0A7W7QYM8</accession>
<dbReference type="Proteomes" id="UP000540506">
    <property type="component" value="Unassembled WGS sequence"/>
</dbReference>
<sequence length="60" mass="6400">MKVIARIAASVSDAPLRTIETAHQAQDAGYQHVQTGYDAQHQAYTVTGDKPGQQHAGGPR</sequence>
<name>A0A7W7QYM8_KITKI</name>
<evidence type="ECO:0000313" key="3">
    <source>
        <dbReference type="Proteomes" id="UP000540506"/>
    </source>
</evidence>
<comment type="caution">
    <text evidence="2">The sequence shown here is derived from an EMBL/GenBank/DDBJ whole genome shotgun (WGS) entry which is preliminary data.</text>
</comment>